<organism evidence="1 2">
    <name type="scientific">Salvia divinorum</name>
    <name type="common">Maria pastora</name>
    <name type="synonym">Diviner's sage</name>
    <dbReference type="NCBI Taxonomy" id="28513"/>
    <lineage>
        <taxon>Eukaryota</taxon>
        <taxon>Viridiplantae</taxon>
        <taxon>Streptophyta</taxon>
        <taxon>Embryophyta</taxon>
        <taxon>Tracheophyta</taxon>
        <taxon>Spermatophyta</taxon>
        <taxon>Magnoliopsida</taxon>
        <taxon>eudicotyledons</taxon>
        <taxon>Gunneridae</taxon>
        <taxon>Pentapetalae</taxon>
        <taxon>asterids</taxon>
        <taxon>lamiids</taxon>
        <taxon>Lamiales</taxon>
        <taxon>Lamiaceae</taxon>
        <taxon>Nepetoideae</taxon>
        <taxon>Mentheae</taxon>
        <taxon>Salviinae</taxon>
        <taxon>Salvia</taxon>
        <taxon>Salvia subgen. Calosphace</taxon>
    </lineage>
</organism>
<dbReference type="EMBL" id="JBEAFC010000014">
    <property type="protein sequence ID" value="KAL1533744.1"/>
    <property type="molecule type" value="Genomic_DNA"/>
</dbReference>
<gene>
    <name evidence="1" type="ORF">AAHA92_33590</name>
</gene>
<evidence type="ECO:0000313" key="1">
    <source>
        <dbReference type="EMBL" id="KAL1533744.1"/>
    </source>
</evidence>
<reference evidence="1 2" key="1">
    <citation type="submission" date="2024-06" db="EMBL/GenBank/DDBJ databases">
        <title>A chromosome level genome sequence of Diviner's sage (Salvia divinorum).</title>
        <authorList>
            <person name="Ford S.A."/>
            <person name="Ro D.-K."/>
            <person name="Ness R.W."/>
            <person name="Phillips M.A."/>
        </authorList>
    </citation>
    <scope>NUCLEOTIDE SEQUENCE [LARGE SCALE GENOMIC DNA]</scope>
    <source>
        <strain evidence="1">SAF-2024a</strain>
        <tissue evidence="1">Leaf</tissue>
    </source>
</reference>
<keyword evidence="2" id="KW-1185">Reference proteome</keyword>
<sequence>MMHKTLAPLNSIKF</sequence>
<protein>
    <submittedName>
        <fullName evidence="1">Uncharacterized protein</fullName>
    </submittedName>
</protein>
<accession>A0ABD1FPH1</accession>
<evidence type="ECO:0000313" key="2">
    <source>
        <dbReference type="Proteomes" id="UP001567538"/>
    </source>
</evidence>
<name>A0ABD1FPH1_SALDI</name>
<comment type="caution">
    <text evidence="1">The sequence shown here is derived from an EMBL/GenBank/DDBJ whole genome shotgun (WGS) entry which is preliminary data.</text>
</comment>
<dbReference type="Proteomes" id="UP001567538">
    <property type="component" value="Unassembled WGS sequence"/>
</dbReference>
<proteinExistence type="predicted"/>